<reference evidence="9 10" key="1">
    <citation type="submission" date="2020-02" db="EMBL/GenBank/DDBJ databases">
        <authorList>
            <person name="Hogendoorn C."/>
        </authorList>
    </citation>
    <scope>NUCLEOTIDE SEQUENCE [LARGE SCALE GENOMIC DNA]</scope>
    <source>
        <strain evidence="9">R501</strain>
    </source>
</reference>
<feature type="region of interest" description="Disordered" evidence="7">
    <location>
        <begin position="331"/>
        <end position="355"/>
    </location>
</feature>
<dbReference type="InterPro" id="IPR011890">
    <property type="entry name" value="SMC_prok"/>
</dbReference>
<protein>
    <recommendedName>
        <fullName evidence="6">Chromosome partition protein Smc</fullName>
    </recommendedName>
</protein>
<feature type="coiled-coil region" evidence="6">
    <location>
        <begin position="840"/>
        <end position="910"/>
    </location>
</feature>
<dbReference type="Gene3D" id="1.20.1060.20">
    <property type="match status" value="1"/>
</dbReference>
<dbReference type="Gene3D" id="3.30.70.1620">
    <property type="match status" value="1"/>
</dbReference>
<dbReference type="HAMAP" id="MF_01894">
    <property type="entry name" value="Smc_prok"/>
    <property type="match status" value="1"/>
</dbReference>
<feature type="coiled-coil region" evidence="6">
    <location>
        <begin position="936"/>
        <end position="963"/>
    </location>
</feature>
<dbReference type="GO" id="GO:0006260">
    <property type="term" value="P:DNA replication"/>
    <property type="evidence" value="ECO:0007669"/>
    <property type="project" value="UniProtKB-UniRule"/>
</dbReference>
<evidence type="ECO:0000256" key="2">
    <source>
        <dbReference type="ARBA" id="ARBA00022741"/>
    </source>
</evidence>
<dbReference type="InterPro" id="IPR003395">
    <property type="entry name" value="RecF/RecN/SMC_N"/>
</dbReference>
<keyword evidence="4 6" id="KW-0175">Coiled coil</keyword>
<dbReference type="Proteomes" id="UP000503399">
    <property type="component" value="Chromosome"/>
</dbReference>
<dbReference type="KEGG" id="hfv:R50_1589"/>
<proteinExistence type="inferred from homology"/>
<name>A0A6F8ZGM2_9FIRM</name>
<comment type="similarity">
    <text evidence="6">Belongs to the SMC family.</text>
</comment>
<dbReference type="InterPro" id="IPR024704">
    <property type="entry name" value="SMC"/>
</dbReference>
<feature type="compositionally biased region" description="Low complexity" evidence="7">
    <location>
        <begin position="335"/>
        <end position="355"/>
    </location>
</feature>
<dbReference type="InterPro" id="IPR010935">
    <property type="entry name" value="SMC_hinge"/>
</dbReference>
<evidence type="ECO:0000313" key="9">
    <source>
        <dbReference type="EMBL" id="CAB1129090.1"/>
    </source>
</evidence>
<accession>A0A6F8ZGM2</accession>
<comment type="function">
    <text evidence="6">Required for chromosome condensation and partitioning.</text>
</comment>
<gene>
    <name evidence="6 9" type="primary">smc</name>
    <name evidence="9" type="ORF">R50_1589</name>
</gene>
<evidence type="ECO:0000256" key="6">
    <source>
        <dbReference type="HAMAP-Rule" id="MF_01894"/>
    </source>
</evidence>
<feature type="domain" description="SMC hinge" evidence="8">
    <location>
        <begin position="491"/>
        <end position="609"/>
    </location>
</feature>
<evidence type="ECO:0000256" key="5">
    <source>
        <dbReference type="ARBA" id="ARBA00023125"/>
    </source>
</evidence>
<keyword evidence="2 6" id="KW-0547">Nucleotide-binding</keyword>
<evidence type="ECO:0000256" key="4">
    <source>
        <dbReference type="ARBA" id="ARBA00023054"/>
    </source>
</evidence>
<comment type="subunit">
    <text evidence="6">Homodimer.</text>
</comment>
<comment type="domain">
    <text evidence="6">Contains large globular domains required for ATP hydrolysis at each terminus and a third globular domain forming a flexible hinge near the middle of the molecule. These domains are separated by coiled-coil structures.</text>
</comment>
<evidence type="ECO:0000313" key="10">
    <source>
        <dbReference type="Proteomes" id="UP000503399"/>
    </source>
</evidence>
<dbReference type="Pfam" id="PF02463">
    <property type="entry name" value="SMC_N"/>
    <property type="match status" value="1"/>
</dbReference>
<dbReference type="SUPFAM" id="SSF75553">
    <property type="entry name" value="Smc hinge domain"/>
    <property type="match status" value="1"/>
</dbReference>
<dbReference type="EMBL" id="LR778114">
    <property type="protein sequence ID" value="CAB1129090.1"/>
    <property type="molecule type" value="Genomic_DNA"/>
</dbReference>
<dbReference type="GO" id="GO:0007059">
    <property type="term" value="P:chromosome segregation"/>
    <property type="evidence" value="ECO:0007669"/>
    <property type="project" value="UniProtKB-UniRule"/>
</dbReference>
<feature type="binding site" evidence="6">
    <location>
        <begin position="32"/>
        <end position="39"/>
    </location>
    <ligand>
        <name>ATP</name>
        <dbReference type="ChEBI" id="CHEBI:30616"/>
    </ligand>
</feature>
<keyword evidence="5 6" id="KW-0238">DNA-binding</keyword>
<dbReference type="GO" id="GO:0030261">
    <property type="term" value="P:chromosome condensation"/>
    <property type="evidence" value="ECO:0007669"/>
    <property type="project" value="InterPro"/>
</dbReference>
<evidence type="ECO:0000256" key="3">
    <source>
        <dbReference type="ARBA" id="ARBA00022840"/>
    </source>
</evidence>
<dbReference type="GO" id="GO:0005524">
    <property type="term" value="F:ATP binding"/>
    <property type="evidence" value="ECO:0007669"/>
    <property type="project" value="UniProtKB-UniRule"/>
</dbReference>
<dbReference type="GO" id="GO:0007062">
    <property type="term" value="P:sister chromatid cohesion"/>
    <property type="evidence" value="ECO:0007669"/>
    <property type="project" value="InterPro"/>
</dbReference>
<dbReference type="AlphaFoldDB" id="A0A6F8ZGM2"/>
<dbReference type="GO" id="GO:0016887">
    <property type="term" value="F:ATP hydrolysis activity"/>
    <property type="evidence" value="ECO:0007669"/>
    <property type="project" value="InterPro"/>
</dbReference>
<dbReference type="PIRSF" id="PIRSF005719">
    <property type="entry name" value="SMC"/>
    <property type="match status" value="1"/>
</dbReference>
<evidence type="ECO:0000256" key="7">
    <source>
        <dbReference type="SAM" id="MobiDB-lite"/>
    </source>
</evidence>
<dbReference type="Gene3D" id="3.40.50.300">
    <property type="entry name" value="P-loop containing nucleotide triphosphate hydrolases"/>
    <property type="match status" value="2"/>
</dbReference>
<dbReference type="PANTHER" id="PTHR43977">
    <property type="entry name" value="STRUCTURAL MAINTENANCE OF CHROMOSOMES PROTEIN 3"/>
    <property type="match status" value="1"/>
</dbReference>
<keyword evidence="10" id="KW-1185">Reference proteome</keyword>
<dbReference type="SMART" id="SM00968">
    <property type="entry name" value="SMC_hinge"/>
    <property type="match status" value="1"/>
</dbReference>
<keyword evidence="1 6" id="KW-0963">Cytoplasm</keyword>
<comment type="subcellular location">
    <subcellularLocation>
        <location evidence="6">Cytoplasm</location>
    </subcellularLocation>
</comment>
<dbReference type="SUPFAM" id="SSF52540">
    <property type="entry name" value="P-loop containing nucleoside triphosphate hydrolases"/>
    <property type="match status" value="1"/>
</dbReference>
<feature type="coiled-coil region" evidence="6">
    <location>
        <begin position="192"/>
        <end position="324"/>
    </location>
</feature>
<dbReference type="GO" id="GO:0003677">
    <property type="term" value="F:DNA binding"/>
    <property type="evidence" value="ECO:0007669"/>
    <property type="project" value="UniProtKB-UniRule"/>
</dbReference>
<dbReference type="InterPro" id="IPR036277">
    <property type="entry name" value="SMC_hinge_sf"/>
</dbReference>
<feature type="coiled-coil region" evidence="6">
    <location>
        <begin position="664"/>
        <end position="797"/>
    </location>
</feature>
<dbReference type="InterPro" id="IPR027417">
    <property type="entry name" value="P-loop_NTPase"/>
</dbReference>
<keyword evidence="3 6" id="KW-0067">ATP-binding</keyword>
<organism evidence="9 10">
    <name type="scientific">Candidatus Hydrogenisulfobacillus filiaventi</name>
    <dbReference type="NCBI Taxonomy" id="2707344"/>
    <lineage>
        <taxon>Bacteria</taxon>
        <taxon>Bacillati</taxon>
        <taxon>Bacillota</taxon>
        <taxon>Clostridia</taxon>
        <taxon>Eubacteriales</taxon>
        <taxon>Clostridiales Family XVII. Incertae Sedis</taxon>
        <taxon>Candidatus Hydrogenisulfobacillus</taxon>
    </lineage>
</organism>
<dbReference type="GO" id="GO:0005737">
    <property type="term" value="C:cytoplasm"/>
    <property type="evidence" value="ECO:0007669"/>
    <property type="project" value="UniProtKB-SubCell"/>
</dbReference>
<dbReference type="Pfam" id="PF06470">
    <property type="entry name" value="SMC_hinge"/>
    <property type="match status" value="1"/>
</dbReference>
<sequence>MYLREIRLYGFKSFAEPTRLVLAPGITALVGPNGGGKSNVVDAIRWALGEQRPRELRLARWEDLLAQPGGETRPRPLAEVRLLFDNADGQMERWPELLEVGRRYYRSGESEYLLDNRPVSLKEVTGLFLDSGLGRFSYAIIGQGRVEQALLQRPEERLEQIEEAAGTSRYKLRRREALVHLSAATEKEARIADLLAEARREAEAVAAAAEREREYRTWSEQADRARRELDRHRLARVLAEAAEQEAALRALADQLEQAGRSAAAAEEEVTRRERAARHADLALAATRQELEDTRRQQAEQAAEVARLEAQLEARTREAAGLADDVADARRRQQELEAGGEAGPAPAELEAARAAAGRAGSALEEALERERAARAALEAARAREQGVEARWLRWQGRLGLESSADLAVRRQEAGRLADKVRGLRDEAARLAAERERLRSFVAGLRSQVDTLRHQQAQRQARLSALRQAEAEGDGLAPGVRAILRAASRGQLEGILGTAGSLVQPRAEAAVAIWAALGAAHQDVVVEGERHARAAVRYLQAHGLGRATFLPLDTVRSTPVPAADLPLGSSPGAVGWAMDLVECPPRVEPAIRHLLGRTLVCRTLEEGVILGRTHGFRYRTVTLDGQLLHPGGAITGGSPSARDSRLARRTERERAARQVEEGLALLAGREELLRGSEQELARLEEQWAFVRETLARTEAEWQQAQALWEGWAEEAGDELPALRQQAAAEREAAETQLAAAAAAVETARAARDQALTALRGLESRAAAARAAAGERRRRLEDAARTRAELEARLTAVDRIREGLGARLTAAREAEALTRRRLEVLDGQLAVQTAAAGEQRQAVEAARQAVRAWDLERARLERQRAQLEQVRQRTLLERSQLEERGVRDPVILDEEERLRLERERARAERALEQLGPVEPGSLALWERLQERVVYYQGQLGDVQAGREELERTIAELDQEMARRREEAGRAVEAAFAAACRELFGGGDAGLRWGPEGVDLWVAPPGKRPGSLALLSGGEKALGGIAWLFALLQVRPAPLVVLDEVEASLDEANARRFARYLAAHRQGRQVLVVTHHHPTMEAADVLWGVGGDGRGSSRLLSVRLTPEPAAAPEGGRA</sequence>
<evidence type="ECO:0000259" key="8">
    <source>
        <dbReference type="SMART" id="SM00968"/>
    </source>
</evidence>
<evidence type="ECO:0000256" key="1">
    <source>
        <dbReference type="ARBA" id="ARBA00022490"/>
    </source>
</evidence>
<dbReference type="GO" id="GO:0005694">
    <property type="term" value="C:chromosome"/>
    <property type="evidence" value="ECO:0007669"/>
    <property type="project" value="InterPro"/>
</dbReference>